<sequence length="185" mass="20858">MPQQQRSRNRFIVTRNNDTGSIKVIPLKTKKPPQNISDSSIHTISINVDLSLSSSNSTSKIFKSKPFASTSAKIQSVQKRVVTECYTKTLQSVHGMLDSVVSTPQKPPTIPPRLPPRKQTRKSLPKIPLPTSFALVFEPISVESKISKSKSNSKEEFFDCPEELCRQLKLPHTKLVTRFFGYFEI</sequence>
<evidence type="ECO:0000313" key="2">
    <source>
        <dbReference type="WBParaSite" id="PS1159_v2.g21517.t1"/>
    </source>
</evidence>
<proteinExistence type="predicted"/>
<organism evidence="1 2">
    <name type="scientific">Panagrolaimus sp. PS1159</name>
    <dbReference type="NCBI Taxonomy" id="55785"/>
    <lineage>
        <taxon>Eukaryota</taxon>
        <taxon>Metazoa</taxon>
        <taxon>Ecdysozoa</taxon>
        <taxon>Nematoda</taxon>
        <taxon>Chromadorea</taxon>
        <taxon>Rhabditida</taxon>
        <taxon>Tylenchina</taxon>
        <taxon>Panagrolaimomorpha</taxon>
        <taxon>Panagrolaimoidea</taxon>
        <taxon>Panagrolaimidae</taxon>
        <taxon>Panagrolaimus</taxon>
    </lineage>
</organism>
<dbReference type="WBParaSite" id="PS1159_v2.g21517.t1">
    <property type="protein sequence ID" value="PS1159_v2.g21517.t1"/>
    <property type="gene ID" value="PS1159_v2.g21517"/>
</dbReference>
<evidence type="ECO:0000313" key="1">
    <source>
        <dbReference type="Proteomes" id="UP000887580"/>
    </source>
</evidence>
<name>A0AC35FVZ5_9BILA</name>
<protein>
    <submittedName>
        <fullName evidence="2">Uncharacterized protein</fullName>
    </submittedName>
</protein>
<dbReference type="Proteomes" id="UP000887580">
    <property type="component" value="Unplaced"/>
</dbReference>
<accession>A0AC35FVZ5</accession>
<reference evidence="2" key="1">
    <citation type="submission" date="2022-11" db="UniProtKB">
        <authorList>
            <consortium name="WormBaseParasite"/>
        </authorList>
    </citation>
    <scope>IDENTIFICATION</scope>
</reference>